<dbReference type="PROSITE" id="PS00045">
    <property type="entry name" value="HISTONE_LIKE"/>
    <property type="match status" value="1"/>
</dbReference>
<dbReference type="InterPro" id="IPR020816">
    <property type="entry name" value="Histone-like_DNA-bd_CS"/>
</dbReference>
<evidence type="ECO:0000313" key="10">
    <source>
        <dbReference type="EMBL" id="MEN2787386.1"/>
    </source>
</evidence>
<comment type="function">
    <text evidence="9">This protein is one of the two subunits of integration host factor, a specific DNA-binding protein that functions in genetic recombination as well as in transcriptional and translational control.</text>
</comment>
<dbReference type="NCBIfam" id="TIGR00988">
    <property type="entry name" value="hip"/>
    <property type="match status" value="1"/>
</dbReference>
<dbReference type="InterPro" id="IPR000119">
    <property type="entry name" value="Hist_DNA-bd"/>
</dbReference>
<dbReference type="EMBL" id="JBDIMF010000006">
    <property type="protein sequence ID" value="MEN2787386.1"/>
    <property type="molecule type" value="Genomic_DNA"/>
</dbReference>
<comment type="caution">
    <text evidence="10">The sequence shown here is derived from an EMBL/GenBank/DDBJ whole genome shotgun (WGS) entry which is preliminary data.</text>
</comment>
<accession>A0ABU9XV09</accession>
<evidence type="ECO:0000256" key="8">
    <source>
        <dbReference type="RuleBase" id="RU003939"/>
    </source>
</evidence>
<evidence type="ECO:0000256" key="1">
    <source>
        <dbReference type="ARBA" id="ARBA00010529"/>
    </source>
</evidence>
<evidence type="ECO:0000256" key="2">
    <source>
        <dbReference type="ARBA" id="ARBA00018700"/>
    </source>
</evidence>
<dbReference type="Gene3D" id="4.10.520.10">
    <property type="entry name" value="IHF-like DNA-binding proteins"/>
    <property type="match status" value="1"/>
</dbReference>
<dbReference type="RefSeq" id="WP_345865533.1">
    <property type="nucleotide sequence ID" value="NZ_JBDIMF010000006.1"/>
</dbReference>
<dbReference type="Pfam" id="PF00216">
    <property type="entry name" value="Bac_DNA_binding"/>
    <property type="match status" value="1"/>
</dbReference>
<sequence length="93" mass="10595">MIRSELVETLSQDNPDLALRDIEAIVSTFFDEIVKRLAQDGRVELRGFGAFSTRARDARTGRNPRTGETVEVEAKRVPYFKPGKEMRARLNVE</sequence>
<dbReference type="InterPro" id="IPR005685">
    <property type="entry name" value="IHF_beta"/>
</dbReference>
<dbReference type="InterPro" id="IPR010992">
    <property type="entry name" value="IHF-like_DNA-bd_dom_sf"/>
</dbReference>
<keyword evidence="7 9" id="KW-0233">DNA recombination</keyword>
<dbReference type="PANTHER" id="PTHR33175:SF5">
    <property type="entry name" value="INTEGRATION HOST FACTOR SUBUNIT BETA"/>
    <property type="match status" value="1"/>
</dbReference>
<evidence type="ECO:0000256" key="4">
    <source>
        <dbReference type="ARBA" id="ARBA00023015"/>
    </source>
</evidence>
<reference evidence="10 11" key="1">
    <citation type="submission" date="2024-05" db="EMBL/GenBank/DDBJ databases">
        <authorList>
            <person name="Liu Q."/>
            <person name="Xin Y.-H."/>
        </authorList>
    </citation>
    <scope>NUCLEOTIDE SEQUENCE [LARGE SCALE GENOMIC DNA]</scope>
    <source>
        <strain evidence="10 11">CGMCC 1.15349</strain>
    </source>
</reference>
<dbReference type="PANTHER" id="PTHR33175">
    <property type="entry name" value="DNA-BINDING PROTEIN HU"/>
    <property type="match status" value="1"/>
</dbReference>
<comment type="subunit">
    <text evidence="9">Heterodimer of an alpha and a beta chain.</text>
</comment>
<dbReference type="NCBIfam" id="NF001222">
    <property type="entry name" value="PRK00199.1"/>
    <property type="match status" value="1"/>
</dbReference>
<dbReference type="PRINTS" id="PR01727">
    <property type="entry name" value="DNABINDINGHU"/>
</dbReference>
<dbReference type="SUPFAM" id="SSF47729">
    <property type="entry name" value="IHF-like DNA-binding proteins"/>
    <property type="match status" value="1"/>
</dbReference>
<dbReference type="SMART" id="SM00411">
    <property type="entry name" value="BHL"/>
    <property type="match status" value="1"/>
</dbReference>
<protein>
    <recommendedName>
        <fullName evidence="2 9">Integration host factor subunit beta</fullName>
    </recommendedName>
</protein>
<dbReference type="Proteomes" id="UP001404104">
    <property type="component" value="Unassembled WGS sequence"/>
</dbReference>
<evidence type="ECO:0000256" key="5">
    <source>
        <dbReference type="ARBA" id="ARBA00023125"/>
    </source>
</evidence>
<evidence type="ECO:0000256" key="9">
    <source>
        <dbReference type="RuleBase" id="RU003941"/>
    </source>
</evidence>
<evidence type="ECO:0000313" key="11">
    <source>
        <dbReference type="Proteomes" id="UP001404104"/>
    </source>
</evidence>
<dbReference type="CDD" id="cd13836">
    <property type="entry name" value="IHF_B"/>
    <property type="match status" value="1"/>
</dbReference>
<evidence type="ECO:0000256" key="3">
    <source>
        <dbReference type="ARBA" id="ARBA00022845"/>
    </source>
</evidence>
<keyword evidence="11" id="KW-1185">Reference proteome</keyword>
<name>A0ABU9XV09_9SPHN</name>
<keyword evidence="3 9" id="KW-0810">Translation regulation</keyword>
<keyword evidence="6 9" id="KW-0804">Transcription</keyword>
<comment type="similarity">
    <text evidence="1 8">Belongs to the bacterial histone-like protein family.</text>
</comment>
<keyword evidence="4 9" id="KW-0805">Transcription regulation</keyword>
<evidence type="ECO:0000256" key="7">
    <source>
        <dbReference type="ARBA" id="ARBA00023172"/>
    </source>
</evidence>
<organism evidence="10 11">
    <name type="scientific">Sphingomonas qilianensis</name>
    <dbReference type="NCBI Taxonomy" id="1736690"/>
    <lineage>
        <taxon>Bacteria</taxon>
        <taxon>Pseudomonadati</taxon>
        <taxon>Pseudomonadota</taxon>
        <taxon>Alphaproteobacteria</taxon>
        <taxon>Sphingomonadales</taxon>
        <taxon>Sphingomonadaceae</taxon>
        <taxon>Sphingomonas</taxon>
    </lineage>
</organism>
<keyword evidence="5 9" id="KW-0238">DNA-binding</keyword>
<gene>
    <name evidence="10" type="ORF">ABC969_13270</name>
</gene>
<evidence type="ECO:0000256" key="6">
    <source>
        <dbReference type="ARBA" id="ARBA00023163"/>
    </source>
</evidence>
<proteinExistence type="inferred from homology"/>